<dbReference type="GO" id="GO:0019172">
    <property type="term" value="F:glyoxalase III activity"/>
    <property type="evidence" value="ECO:0007669"/>
    <property type="project" value="UniProtKB-EC"/>
</dbReference>
<proteinExistence type="predicted"/>
<name>A0A074XD53_9PEZI</name>
<dbReference type="EC" id="4.2.1.130" evidence="1"/>
<dbReference type="Gene3D" id="3.40.50.880">
    <property type="match status" value="1"/>
</dbReference>
<evidence type="ECO:0000313" key="4">
    <source>
        <dbReference type="Proteomes" id="UP000027730"/>
    </source>
</evidence>
<dbReference type="GeneID" id="25410808"/>
<evidence type="ECO:0000256" key="2">
    <source>
        <dbReference type="ARBA" id="ARBA00048082"/>
    </source>
</evidence>
<dbReference type="GO" id="GO:0005737">
    <property type="term" value="C:cytoplasm"/>
    <property type="evidence" value="ECO:0007669"/>
    <property type="project" value="TreeGrafter"/>
</dbReference>
<dbReference type="InterPro" id="IPR050325">
    <property type="entry name" value="Prot/Nucl_acid_deglycase"/>
</dbReference>
<dbReference type="GO" id="GO:0019243">
    <property type="term" value="P:methylglyoxal catabolic process to D-lactate via S-lactoyl-glutathione"/>
    <property type="evidence" value="ECO:0007669"/>
    <property type="project" value="TreeGrafter"/>
</dbReference>
<dbReference type="Pfam" id="PF17124">
    <property type="entry name" value="ThiJ_like"/>
    <property type="match status" value="1"/>
</dbReference>
<dbReference type="InterPro" id="IPR029062">
    <property type="entry name" value="Class_I_gatase-like"/>
</dbReference>
<dbReference type="EMBL" id="KL584711">
    <property type="protein sequence ID" value="KEQ72551.1"/>
    <property type="molecule type" value="Genomic_DNA"/>
</dbReference>
<accession>A0A074XD53</accession>
<dbReference type="CDD" id="cd03141">
    <property type="entry name" value="GATase1_Hsp31_like"/>
    <property type="match status" value="1"/>
</dbReference>
<dbReference type="HOGENOM" id="CLU_070319_0_0_1"/>
<dbReference type="STRING" id="1043004.A0A074XD53"/>
<dbReference type="PANTHER" id="PTHR48094:SF22">
    <property type="entry name" value="DJ-1_PFPI DOMAIN-CONTAINING PROTEIN"/>
    <property type="match status" value="1"/>
</dbReference>
<sequence length="252" mass="27727">MASPQKVLIILSDADHFDMKKTSGADAGKTVSQPSGFFMMELAKPLSALLDSGYEVTFATPEGKEPVPDPLSTSLLAFAGNFYERRRETELLERMKKENGFSSPRKFRDIKDEELEQFSGVFIPGGHAPLTDLGDNKDLGRILEHFHNKQKPTATICHGPWAFLSTKVSSGKFIYAGYKLTCWSDMEESMMETILGAEIPKVESALRAEGADMVEGAAQKVGYITVDREVISGDNPMAANAMADKFIQMMKA</sequence>
<dbReference type="AlphaFoldDB" id="A0A074XD53"/>
<dbReference type="Proteomes" id="UP000027730">
    <property type="component" value="Unassembled WGS sequence"/>
</dbReference>
<protein>
    <recommendedName>
        <fullName evidence="1">D-lactate dehydratase</fullName>
        <ecNumber evidence="1">4.2.1.130</ecNumber>
    </recommendedName>
</protein>
<dbReference type="OrthoDB" id="543156at2759"/>
<organism evidence="3 4">
    <name type="scientific">Aureobasidium namibiae CBS 147.97</name>
    <dbReference type="NCBI Taxonomy" id="1043004"/>
    <lineage>
        <taxon>Eukaryota</taxon>
        <taxon>Fungi</taxon>
        <taxon>Dikarya</taxon>
        <taxon>Ascomycota</taxon>
        <taxon>Pezizomycotina</taxon>
        <taxon>Dothideomycetes</taxon>
        <taxon>Dothideomycetidae</taxon>
        <taxon>Dothideales</taxon>
        <taxon>Saccotheciaceae</taxon>
        <taxon>Aureobasidium</taxon>
    </lineage>
</organism>
<comment type="catalytic activity">
    <reaction evidence="2">
        <text>methylglyoxal + H2O = (R)-lactate + H(+)</text>
        <dbReference type="Rhea" id="RHEA:27754"/>
        <dbReference type="ChEBI" id="CHEBI:15377"/>
        <dbReference type="ChEBI" id="CHEBI:15378"/>
        <dbReference type="ChEBI" id="CHEBI:16004"/>
        <dbReference type="ChEBI" id="CHEBI:17158"/>
        <dbReference type="EC" id="4.2.1.130"/>
    </reaction>
</comment>
<reference evidence="3 4" key="1">
    <citation type="journal article" date="2014" name="BMC Genomics">
        <title>Genome sequencing of four Aureobasidium pullulans varieties: biotechnological potential, stress tolerance, and description of new species.</title>
        <authorList>
            <person name="Gostin Ar C."/>
            <person name="Ohm R.A."/>
            <person name="Kogej T."/>
            <person name="Sonjak S."/>
            <person name="Turk M."/>
            <person name="Zajc J."/>
            <person name="Zalar P."/>
            <person name="Grube M."/>
            <person name="Sun H."/>
            <person name="Han J."/>
            <person name="Sharma A."/>
            <person name="Chiniquy J."/>
            <person name="Ngan C.Y."/>
            <person name="Lipzen A."/>
            <person name="Barry K."/>
            <person name="Grigoriev I.V."/>
            <person name="Gunde-Cimerman N."/>
        </authorList>
    </citation>
    <scope>NUCLEOTIDE SEQUENCE [LARGE SCALE GENOMIC DNA]</scope>
    <source>
        <strain evidence="3 4">CBS 147.97</strain>
    </source>
</reference>
<dbReference type="PANTHER" id="PTHR48094">
    <property type="entry name" value="PROTEIN/NUCLEIC ACID DEGLYCASE DJ-1-RELATED"/>
    <property type="match status" value="1"/>
</dbReference>
<evidence type="ECO:0000256" key="1">
    <source>
        <dbReference type="ARBA" id="ARBA00013134"/>
    </source>
</evidence>
<evidence type="ECO:0000313" key="3">
    <source>
        <dbReference type="EMBL" id="KEQ72551.1"/>
    </source>
</evidence>
<dbReference type="InterPro" id="IPR032633">
    <property type="entry name" value="ThiJ-like"/>
</dbReference>
<dbReference type="SUPFAM" id="SSF52317">
    <property type="entry name" value="Class I glutamine amidotransferase-like"/>
    <property type="match status" value="1"/>
</dbReference>
<gene>
    <name evidence="3" type="ORF">M436DRAFT_48032</name>
</gene>
<dbReference type="RefSeq" id="XP_013426519.1">
    <property type="nucleotide sequence ID" value="XM_013571065.1"/>
</dbReference>
<keyword evidence="4" id="KW-1185">Reference proteome</keyword>